<dbReference type="PRINTS" id="PR00723">
    <property type="entry name" value="SUBTILISIN"/>
</dbReference>
<evidence type="ECO:0000256" key="6">
    <source>
        <dbReference type="RuleBase" id="RU003355"/>
    </source>
</evidence>
<keyword evidence="2 5" id="KW-0645">Protease</keyword>
<dbReference type="PIRSF" id="PIRSF037854">
    <property type="entry name" value="Dihydropyridine_esterase"/>
    <property type="match status" value="1"/>
</dbReference>
<dbReference type="InterPro" id="IPR015500">
    <property type="entry name" value="Peptidase_S8_subtilisin-rel"/>
</dbReference>
<keyword evidence="10" id="KW-1185">Reference proteome</keyword>
<dbReference type="InterPro" id="IPR022398">
    <property type="entry name" value="Peptidase_S8_His-AS"/>
</dbReference>
<accession>A0ABQ3MYK3</accession>
<dbReference type="Gene3D" id="3.40.50.200">
    <property type="entry name" value="Peptidase S8/S53 domain"/>
    <property type="match status" value="1"/>
</dbReference>
<comment type="caution">
    <text evidence="9">The sequence shown here is derived from an EMBL/GenBank/DDBJ whole genome shotgun (WGS) entry which is preliminary data.</text>
</comment>
<feature type="chain" id="PRO_5045748654" description="Peptidase S8/S53 domain-containing protein" evidence="7">
    <location>
        <begin position="27"/>
        <end position="1058"/>
    </location>
</feature>
<feature type="signal peptide" evidence="7">
    <location>
        <begin position="1"/>
        <end position="26"/>
    </location>
</feature>
<evidence type="ECO:0000259" key="8">
    <source>
        <dbReference type="Pfam" id="PF00082"/>
    </source>
</evidence>
<dbReference type="PROSITE" id="PS00138">
    <property type="entry name" value="SUBTILASE_SER"/>
    <property type="match status" value="1"/>
</dbReference>
<reference evidence="10" key="1">
    <citation type="journal article" date="2019" name="Int. J. Syst. Evol. Microbiol.">
        <title>The Global Catalogue of Microorganisms (GCM) 10K type strain sequencing project: providing services to taxonomists for standard genome sequencing and annotation.</title>
        <authorList>
            <consortium name="The Broad Institute Genomics Platform"/>
            <consortium name="The Broad Institute Genome Sequencing Center for Infectious Disease"/>
            <person name="Wu L."/>
            <person name="Ma J."/>
        </authorList>
    </citation>
    <scope>NUCLEOTIDE SEQUENCE [LARGE SCALE GENOMIC DNA]</scope>
    <source>
        <strain evidence="10">CGMCC 4.7367</strain>
    </source>
</reference>
<dbReference type="InterPro" id="IPR017297">
    <property type="entry name" value="Peptidase_S8A_DPH-A"/>
</dbReference>
<keyword evidence="3 5" id="KW-0378">Hydrolase</keyword>
<proteinExistence type="inferred from homology"/>
<dbReference type="EMBL" id="BNAR01000032">
    <property type="protein sequence ID" value="GHH63681.1"/>
    <property type="molecule type" value="Genomic_DNA"/>
</dbReference>
<dbReference type="InterPro" id="IPR034213">
    <property type="entry name" value="S8_Vpr-like"/>
</dbReference>
<evidence type="ECO:0000256" key="7">
    <source>
        <dbReference type="SAM" id="SignalP"/>
    </source>
</evidence>
<keyword evidence="4 5" id="KW-0720">Serine protease</keyword>
<dbReference type="PANTHER" id="PTHR43806:SF11">
    <property type="entry name" value="CEREVISIN-RELATED"/>
    <property type="match status" value="1"/>
</dbReference>
<organism evidence="9 10">
    <name type="scientific">Lentzea cavernae</name>
    <dbReference type="NCBI Taxonomy" id="2020703"/>
    <lineage>
        <taxon>Bacteria</taxon>
        <taxon>Bacillati</taxon>
        <taxon>Actinomycetota</taxon>
        <taxon>Actinomycetes</taxon>
        <taxon>Pseudonocardiales</taxon>
        <taxon>Pseudonocardiaceae</taxon>
        <taxon>Lentzea</taxon>
    </lineage>
</organism>
<dbReference type="CDD" id="cd07474">
    <property type="entry name" value="Peptidases_S8_subtilisin_Vpr-like"/>
    <property type="match status" value="1"/>
</dbReference>
<feature type="active site" description="Charge relay system" evidence="5">
    <location>
        <position position="206"/>
    </location>
</feature>
<dbReference type="InterPro" id="IPR023828">
    <property type="entry name" value="Peptidase_S8_Ser-AS"/>
</dbReference>
<dbReference type="InterPro" id="IPR050131">
    <property type="entry name" value="Peptidase_S8_subtilisin-like"/>
</dbReference>
<evidence type="ECO:0000256" key="1">
    <source>
        <dbReference type="ARBA" id="ARBA00011073"/>
    </source>
</evidence>
<keyword evidence="7" id="KW-0732">Signal</keyword>
<dbReference type="Pfam" id="PF00082">
    <property type="entry name" value="Peptidase_S8"/>
    <property type="match status" value="1"/>
</dbReference>
<name>A0ABQ3MYK3_9PSEU</name>
<evidence type="ECO:0000313" key="9">
    <source>
        <dbReference type="EMBL" id="GHH63681.1"/>
    </source>
</evidence>
<dbReference type="InterPro" id="IPR036852">
    <property type="entry name" value="Peptidase_S8/S53_dom_sf"/>
</dbReference>
<dbReference type="Proteomes" id="UP000605568">
    <property type="component" value="Unassembled WGS sequence"/>
</dbReference>
<dbReference type="SUPFAM" id="SSF52743">
    <property type="entry name" value="Subtilisin-like"/>
    <property type="match status" value="1"/>
</dbReference>
<dbReference type="PROSITE" id="PS00137">
    <property type="entry name" value="SUBTILASE_HIS"/>
    <property type="match status" value="1"/>
</dbReference>
<comment type="similarity">
    <text evidence="1 5 6">Belongs to the peptidase S8 family.</text>
</comment>
<dbReference type="PROSITE" id="PS51892">
    <property type="entry name" value="SUBTILASE"/>
    <property type="match status" value="1"/>
</dbReference>
<evidence type="ECO:0000256" key="3">
    <source>
        <dbReference type="ARBA" id="ARBA00022801"/>
    </source>
</evidence>
<sequence length="1058" mass="111065">MKRNLPLAVAGVVLATALSGATPAAATTAPEAPAAQPAAQQQWITLITGDQVLTDDKGKPKQWKPAPGREHIMVATREDGAHHYAVPQDVESMITEGRLDRRLFDLALLSRPEYTKRKGLGVLVSAGTGLRSARQFSRIGVDAVTVTAETAPDVWKSLTNARTAKTTIWLDAVRKAALDRSTAQIGAPQAWQAGFDGKGVKIAVLDTGVDNTHPDLVTQEIAEKNFTDSPDNSDRVGHGTHVASIAAGTGAKSGGKFRGVAPGARILDGKVLGDDGSGFESGILAGIEWAVEQQADVVNMSLGGDDGPLLDPMEILINRLSQETGTLFVIASGNAGTNTVGSPGSADAALTVGAVDRGDKLAPFSSTGPRNGDGAIKPDITAPGVEIGAAAAGVLGETRPKPAEGYISLSGTSMATPHVTGAAAILAQVHPDWRGEQIKAALVASAKPGAHTPFEQGAGRADVAKAIKQTVTSNSVSFGTALWPHHDDVPVTRDVVYRNEGDQPVTLALELDTAAPQGFFTLKDVTVTVPAHGTATTTLTADSKIGGDADGTFSAYINASGGGQSVVTPAAVTREAERYTLTIKAIGRDGKPAADWRAELQGVTGDAQGGFAGLGTGLESLRVPKGRYLLTGRQWVAPDQPNPNYTWFNGTNIEITKDTSITLDSRQAGPVDVGWPSAPTERHSYIRVGHKMPSMEYGFGLLGVPLNVLSTAHVGPEGKQGEMNELLVASYTGAGRDEYHLADQSTTLTKFWTGYRKQLKSKDLVTIEASSGATAQDRTGYLFASAAVGDSPLFGVAFGHALPHTRKMYLYSPTNTWGFRFEQDNASGTEAYWAAEDEQFKPGRTYRKTFGTGVFGPALTSERRVGLYRDGDVLFGSLPFFTDGQGRSGGSVVDSGSTVLKQGGKVIDSTDRPLDLETFFSMPQTPGRYELTTTANRSGVAAISTSVTTTWGFDSATTAGVTQVPLSMVRFTPELGLDGTLPAYRVQRIPLTVQGKVKSLSAQVSYDKGRTWQRALVVGDSLLVVNPARGGSVSLRATAVGKGGDSVTQTVVDAYLTK</sequence>
<dbReference type="InterPro" id="IPR023827">
    <property type="entry name" value="Peptidase_S8_Asp-AS"/>
</dbReference>
<evidence type="ECO:0000256" key="4">
    <source>
        <dbReference type="ARBA" id="ARBA00022825"/>
    </source>
</evidence>
<gene>
    <name evidence="9" type="ORF">GCM10017774_93150</name>
</gene>
<dbReference type="PANTHER" id="PTHR43806">
    <property type="entry name" value="PEPTIDASE S8"/>
    <property type="match status" value="1"/>
</dbReference>
<evidence type="ECO:0000256" key="2">
    <source>
        <dbReference type="ARBA" id="ARBA00022670"/>
    </source>
</evidence>
<feature type="active site" description="Charge relay system" evidence="5">
    <location>
        <position position="238"/>
    </location>
</feature>
<dbReference type="InterPro" id="IPR000209">
    <property type="entry name" value="Peptidase_S8/S53_dom"/>
</dbReference>
<evidence type="ECO:0000313" key="10">
    <source>
        <dbReference type="Proteomes" id="UP000605568"/>
    </source>
</evidence>
<protein>
    <recommendedName>
        <fullName evidence="8">Peptidase S8/S53 domain-containing protein</fullName>
    </recommendedName>
</protein>
<feature type="active site" description="Charge relay system" evidence="5">
    <location>
        <position position="413"/>
    </location>
</feature>
<dbReference type="RefSeq" id="WP_191305863.1">
    <property type="nucleotide sequence ID" value="NZ_BNAR01000032.1"/>
</dbReference>
<dbReference type="PROSITE" id="PS00136">
    <property type="entry name" value="SUBTILASE_ASP"/>
    <property type="match status" value="1"/>
</dbReference>
<evidence type="ECO:0000256" key="5">
    <source>
        <dbReference type="PROSITE-ProRule" id="PRU01240"/>
    </source>
</evidence>
<feature type="domain" description="Peptidase S8/S53" evidence="8">
    <location>
        <begin position="197"/>
        <end position="459"/>
    </location>
</feature>